<evidence type="ECO:0000256" key="3">
    <source>
        <dbReference type="ARBA" id="ARBA00019618"/>
    </source>
</evidence>
<evidence type="ECO:0000256" key="8">
    <source>
        <dbReference type="ARBA" id="ARBA00023242"/>
    </source>
</evidence>
<dbReference type="Gene3D" id="3.60.10.10">
    <property type="entry name" value="Endonuclease/exonuclease/phosphatase"/>
    <property type="match status" value="1"/>
</dbReference>
<evidence type="ECO:0000256" key="10">
    <source>
        <dbReference type="SAM" id="MobiDB-lite"/>
    </source>
</evidence>
<dbReference type="InterPro" id="IPR021643">
    <property type="entry name" value="Mediator_Med13_N"/>
</dbReference>
<sequence length="2446" mass="267734">MNWNSRKRLICHEIRRWNADLLCLQEVDRYEDISICIRGKGYVGGYKGRTGGAKDGCALFWKKERFKLLEVDNIEFRYFGLRNNVAQLFVLEVHRLLLKAHALSEKWGGIPVVLAGDFNSTPESAIYEFLSTSKLNIALHGRKKVFRQDKCQFVLDDLPCLINDWTGENLTRAIVNSHDSLITHPLQLKSSYASVQRNASTRDSLGEPLATSCHSKFLGTVDYIWYSTGLACTRVLDTLPLDTLRKLGGLPCKIYRSGTPTRAPCLFPVSTACGPSRCRRRAQAPPLCCPSGDEAALSPSSSPRACSKRIPQTLILDLSPGRQRLRHDVGGLSFRRTSQLTDLPDPPLQACPIPLQGELQAVSWFQFFPCETDSNSLSEKRLKAEQKDAATHLVLSAHLQLQNEGFLSTWTNSFVGPWDPSQGAHNPDEKIKLWLFLPGRHSSVVETAHAAISRLRVVGSGLWLAPGDSEEVGVALAQALRNSLERSLRELSYVRFGDVFTRCHPLTSNVRRPQPTIEFTFAATEEAIYVHAVVSAKHIRGLCSSDMEKLLWHCSSHSIRDGIPAIVAPTGMRGRLTGCCPSDLVKQVYSSKLKGSNGIAIGMPSHVVQSSNCQLRGQRCYVEVTFDCHSDIVMGSNNKQNTNESHVHNEEPHLIAVGKVQKKHGVDHLPVLERTFIYPAEAVVIPMMHRAFARSFNKSLWLQNWVGTSLSEMWPLWNFSDSSQPELWSFDIIYACPSLALGDAFISDPFSGLGVEFNGMRLQKQYISSSNSISSSISSISRTSSESEHATAVGAGDLEADADSLTCRQSGLSSNDQFENDGPRKVTKRPRTGATDTCVQTGTVLSATIQDAFMSDYSIAEVDNSGAAGAQNAQVGSHWDWDGDDRGIGMDIQTLLSEFGGFGDFFEDDILAFGEFSFLFFSLSWKMDLHLGCLKEQATELDFCFSVISLCTLEEFAPLSFGPPGTAESQALIFPAAEFGDVTGSPCNGVMEVSEQNICHAGLASLEGFNHQTGIHTEETTETKTDIPKDTRLSSHAESGHSTGKFDYLTKAEAMMTFAPEYAPVETPNSEFSTSIFRSPYVPRSKMVESSSSSSSAYMYNAMPPPCMESSEEKSDKPTKLTLCELGYEGISSVKSSKLYTYVACGIEKKNNRSVNNDVTSSNGEGLSSICGVKSMNAALTLQKKSEHMVESAGFLMPVKTVLATDIECMMYQTAMCKVRHTLLSLRNKVSMGLRNAMSDLVQSDSSVKSDIMTVKHELRKKDSIPVRLAGDIDGGMQDGTFTTPVGVWRSVGAPKATKPTRVCENLPSMPLNNLSDEGINFHGQRQPLQDLLDAIVFLVQQSTSFVDFSLDTNDGYGAYYWLGIQEQRRREFACGPSMIHAGCGGLISTCHSLDIAGVDLIDPLSADVQASSVMSLLQSDIKVALKSAFGNLDGPLSVIDWCRGCSHFVDSGTPGDGNEPRDSSAFSLVGEPISPSQSTGGSSSTRDRARIDESSQQRLNQEACNLEAEQQKGFSRFRPTIMVLPLPAILVGYQDDWLKTSVNSLRLWEKAPLEPYASPKPVTYYALCPDIELLTSAAVDFFQQLGTVYEICKLGSHTPHFSGGQMELPTGACMSSGLILVDCPQQVKVSRNHVNIVSSIRDFFLSLSKSWSPKSFIRSLTKVIKDLKLASSFSVNQKECSSGPCTVVYVVCPFPEPKAILQTLVECSSALGSVVLSQDKERRSLLYSQVAKALNCTAAVDEASASNVLMLSGFSVPKFVLQIITVETLLRIYRPSSELAILKDIAFTVYNKARRIPRAVSSSDMFQNSSFSGRSQSGLMHMTSSIPGLSKDCLVPRMSGPSLSREGEIDTALRPSPWDSSWQTSRIGGLSCEQNRSADLCGLDDARFMFEPLFILAEPGSLEHGSSPIVFGSSVLESSSLKFVDDTGGIYMQSSTSGGATEIGTASLVDGSEHDNKAPSLHCTYGWTEDWRWLICIWTDSRGELLDSCIFPFGGISSRQDTKVLQTIFLQILQQGCQISASCSDAGLVRPRDMIITRFGCFFELECQEWQNAIYSFGGNDIKKWPLQLRRSTPDGVTSSNNGSSLQQHDLVMIQERNLPSSPSPSLYSPHSKSSFTKSGMGQPNSKKQILVGQTGVDSSRSSLQLVQSISLVGVSIDHSLQLILQADMSSSEQLALSRMVRVLIIVDRVSQTGIKIGGSTFEVLALDPALPFVGGMSIAHPAEAPLSLEAYCKGGTQSSSSSSVTSYVEGFSPLKSLGSMQASYLLIPSPNMRCLPPLPLHLPTCLTSESPPLAHLLHSKGSAIPLATGYIVSKTVPPMRQDLGEPTREDWPSVLSVSLIDHYGGNNSNIQERMIRGVGSSNAVKQVRNVNPELVNKDYELETHIVLESIAAELHSLSWMTVSPVFLERRTALPVHCDMLLRLRRLLHYADKELIRPPENMLQV</sequence>
<evidence type="ECO:0000256" key="4">
    <source>
        <dbReference type="ARBA" id="ARBA00022491"/>
    </source>
</evidence>
<dbReference type="InterPro" id="IPR005135">
    <property type="entry name" value="Endo/exonuclease/phosphatase"/>
</dbReference>
<dbReference type="PANTHER" id="PTHR48249">
    <property type="entry name" value="MEDIATOR OF RNA POLYMERASE II TRANSCRIPTION SUBUNIT 13"/>
    <property type="match status" value="1"/>
</dbReference>
<evidence type="ECO:0000256" key="2">
    <source>
        <dbReference type="ARBA" id="ARBA00009354"/>
    </source>
</evidence>
<dbReference type="GO" id="GO:0016592">
    <property type="term" value="C:mediator complex"/>
    <property type="evidence" value="ECO:0007669"/>
    <property type="project" value="InterPro"/>
</dbReference>
<feature type="compositionally biased region" description="Polar residues" evidence="10">
    <location>
        <begin position="2117"/>
        <end position="2127"/>
    </location>
</feature>
<dbReference type="Pfam" id="PF03372">
    <property type="entry name" value="Exo_endo_phos"/>
    <property type="match status" value="1"/>
</dbReference>
<dbReference type="GO" id="GO:0003713">
    <property type="term" value="F:transcription coactivator activity"/>
    <property type="evidence" value="ECO:0007669"/>
    <property type="project" value="TreeGrafter"/>
</dbReference>
<dbReference type="Proteomes" id="UP001055439">
    <property type="component" value="Chromosome 7"/>
</dbReference>
<feature type="domain" description="MID" evidence="14">
    <location>
        <begin position="1561"/>
        <end position="1796"/>
    </location>
</feature>
<evidence type="ECO:0000313" key="16">
    <source>
        <dbReference type="Proteomes" id="UP001055439"/>
    </source>
</evidence>
<feature type="compositionally biased region" description="Basic and acidic residues" evidence="10">
    <location>
        <begin position="1486"/>
        <end position="1496"/>
    </location>
</feature>
<evidence type="ECO:0000256" key="6">
    <source>
        <dbReference type="ARBA" id="ARBA00023159"/>
    </source>
</evidence>
<keyword evidence="4 9" id="KW-0678">Repressor</keyword>
<dbReference type="InterPro" id="IPR036691">
    <property type="entry name" value="Endo/exonu/phosph_ase_sf"/>
</dbReference>
<feature type="region of interest" description="Disordered" evidence="10">
    <location>
        <begin position="1453"/>
        <end position="1497"/>
    </location>
</feature>
<dbReference type="InterPro" id="IPR009401">
    <property type="entry name" value="Med13_C"/>
</dbReference>
<reference evidence="15" key="1">
    <citation type="submission" date="2022-05" db="EMBL/GenBank/DDBJ databases">
        <title>The Musa troglodytarum L. genome provides insights into the mechanism of non-climacteric behaviour and enrichment of carotenoids.</title>
        <authorList>
            <person name="Wang J."/>
        </authorList>
    </citation>
    <scope>NUCLEOTIDE SEQUENCE</scope>
    <source>
        <tissue evidence="15">Leaf</tissue>
    </source>
</reference>
<dbReference type="Pfam" id="PF06333">
    <property type="entry name" value="Med13_C"/>
    <property type="match status" value="1"/>
</dbReference>
<evidence type="ECO:0000313" key="15">
    <source>
        <dbReference type="EMBL" id="URE18791.1"/>
    </source>
</evidence>
<dbReference type="GO" id="GO:0045944">
    <property type="term" value="P:positive regulation of transcription by RNA polymerase II"/>
    <property type="evidence" value="ECO:0007669"/>
    <property type="project" value="TreeGrafter"/>
</dbReference>
<dbReference type="GO" id="GO:0003824">
    <property type="term" value="F:catalytic activity"/>
    <property type="evidence" value="ECO:0007669"/>
    <property type="project" value="InterPro"/>
</dbReference>
<keyword evidence="5 9" id="KW-0805">Transcription regulation</keyword>
<keyword evidence="8 9" id="KW-0539">Nucleus</keyword>
<feature type="region of interest" description="Disordered" evidence="10">
    <location>
        <begin position="2100"/>
        <end position="2127"/>
    </location>
</feature>
<dbReference type="SUPFAM" id="SSF56219">
    <property type="entry name" value="DNase I-like"/>
    <property type="match status" value="1"/>
</dbReference>
<name>A0A9E7GNT4_9LILI</name>
<accession>A0A9E7GNT4</accession>
<dbReference type="EMBL" id="CP097509">
    <property type="protein sequence ID" value="URE18791.1"/>
    <property type="molecule type" value="Genomic_DNA"/>
</dbReference>
<comment type="function">
    <text evidence="9">Component of the Mediator complex, a coactivator involved in regulated transcription of nearly all RNA polymerase II-dependent genes. Mediator functions as a bridge to convey information from gene-specific regulatory proteins to the basal RNA polymerase II transcription machinery. Mediator is recruited to promoters by direct interactions with regulatory proteins and serves as a scaffold for the assembly of a functional preinitiation complex with RNA polymerase II and the general transcription factors.</text>
</comment>
<evidence type="ECO:0000259" key="11">
    <source>
        <dbReference type="Pfam" id="PF03372"/>
    </source>
</evidence>
<dbReference type="InterPro" id="IPR051139">
    <property type="entry name" value="Mediator_complx_sub13"/>
</dbReference>
<feature type="compositionally biased region" description="Low complexity" evidence="10">
    <location>
        <begin position="2101"/>
        <end position="2116"/>
    </location>
</feature>
<feature type="domain" description="Mediator complex subunit Med13 N-terminal" evidence="13">
    <location>
        <begin position="358"/>
        <end position="590"/>
    </location>
</feature>
<dbReference type="OrthoDB" id="103819at2759"/>
<comment type="similarity">
    <text evidence="2 9">Belongs to the Mediator complex subunit 13 family.</text>
</comment>
<evidence type="ECO:0000259" key="13">
    <source>
        <dbReference type="Pfam" id="PF11597"/>
    </source>
</evidence>
<feature type="domain" description="Endonuclease/exonuclease/phosphatase" evidence="11">
    <location>
        <begin position="3"/>
        <end position="236"/>
    </location>
</feature>
<dbReference type="InterPro" id="IPR041285">
    <property type="entry name" value="MID_MedPIWI"/>
</dbReference>
<evidence type="ECO:0000256" key="7">
    <source>
        <dbReference type="ARBA" id="ARBA00023163"/>
    </source>
</evidence>
<evidence type="ECO:0000256" key="5">
    <source>
        <dbReference type="ARBA" id="ARBA00023015"/>
    </source>
</evidence>
<feature type="domain" description="Mediator complex subunit Med13 C-terminal" evidence="12">
    <location>
        <begin position="1957"/>
        <end position="2055"/>
    </location>
</feature>
<organism evidence="15 16">
    <name type="scientific">Musa troglodytarum</name>
    <name type="common">fe'i banana</name>
    <dbReference type="NCBI Taxonomy" id="320322"/>
    <lineage>
        <taxon>Eukaryota</taxon>
        <taxon>Viridiplantae</taxon>
        <taxon>Streptophyta</taxon>
        <taxon>Embryophyta</taxon>
        <taxon>Tracheophyta</taxon>
        <taxon>Spermatophyta</taxon>
        <taxon>Magnoliopsida</taxon>
        <taxon>Liliopsida</taxon>
        <taxon>Zingiberales</taxon>
        <taxon>Musaceae</taxon>
        <taxon>Musa</taxon>
    </lineage>
</organism>
<protein>
    <recommendedName>
        <fullName evidence="3 9">Mediator of RNA polymerase II transcription subunit 13</fullName>
    </recommendedName>
</protein>
<keyword evidence="7 9" id="KW-0804">Transcription</keyword>
<feature type="compositionally biased region" description="Basic and acidic residues" evidence="10">
    <location>
        <begin position="1017"/>
        <end position="1039"/>
    </location>
</feature>
<comment type="subcellular location">
    <subcellularLocation>
        <location evidence="1 9">Nucleus</location>
    </subcellularLocation>
</comment>
<evidence type="ECO:0000256" key="9">
    <source>
        <dbReference type="RuleBase" id="RU364134"/>
    </source>
</evidence>
<comment type="subunit">
    <text evidence="9">Component of the Mediator complex.</text>
</comment>
<feature type="region of interest" description="Disordered" evidence="10">
    <location>
        <begin position="809"/>
        <end position="834"/>
    </location>
</feature>
<feature type="region of interest" description="Disordered" evidence="10">
    <location>
        <begin position="1017"/>
        <end position="1043"/>
    </location>
</feature>
<feature type="compositionally biased region" description="Low complexity" evidence="10">
    <location>
        <begin position="1475"/>
        <end position="1485"/>
    </location>
</feature>
<evidence type="ECO:0000259" key="12">
    <source>
        <dbReference type="Pfam" id="PF06333"/>
    </source>
</evidence>
<keyword evidence="6 9" id="KW-0010">Activator</keyword>
<evidence type="ECO:0000256" key="1">
    <source>
        <dbReference type="ARBA" id="ARBA00004123"/>
    </source>
</evidence>
<dbReference type="Gene3D" id="3.30.1370.190">
    <property type="match status" value="1"/>
</dbReference>
<proteinExistence type="inferred from homology"/>
<dbReference type="Pfam" id="PF18296">
    <property type="entry name" value="MID_MedPIWI"/>
    <property type="match status" value="1"/>
</dbReference>
<gene>
    <name evidence="15" type="ORF">MUK42_34480</name>
</gene>
<keyword evidence="16" id="KW-1185">Reference proteome</keyword>
<evidence type="ECO:0000259" key="14">
    <source>
        <dbReference type="Pfam" id="PF18296"/>
    </source>
</evidence>
<dbReference type="PANTHER" id="PTHR48249:SF3">
    <property type="entry name" value="MEDIATOR OF RNA POLYMERASE II TRANSCRIPTION SUBUNIT 13"/>
    <property type="match status" value="1"/>
</dbReference>
<dbReference type="Pfam" id="PF11597">
    <property type="entry name" value="Med13_N"/>
    <property type="match status" value="1"/>
</dbReference>